<dbReference type="RefSeq" id="WP_024876845.1">
    <property type="nucleotide sequence ID" value="NZ_AZUM01000005.1"/>
</dbReference>
<protein>
    <recommendedName>
        <fullName evidence="3">Excreted virulence factor EspC, type VII ESX diderm</fullName>
    </recommendedName>
</protein>
<gene>
    <name evidence="1" type="ORF">B1813_18305</name>
</gene>
<evidence type="ECO:0000313" key="2">
    <source>
        <dbReference type="Proteomes" id="UP000192591"/>
    </source>
</evidence>
<sequence length="113" mass="12157">MDGTPHAGFRVEDGAYEHYARGIDPAGDDVRQAGQRHIAPNVELAGDGFSTMGSEAGLAGAYAARMRGIQERLDRLGGGWRSMADAARRTSHNYDVVEAEQQATLDRLGRELG</sequence>
<evidence type="ECO:0000313" key="1">
    <source>
        <dbReference type="EMBL" id="OQO89811.1"/>
    </source>
</evidence>
<organism evidence="1 2">
    <name type="scientific">Saccharomonospora piscinae</name>
    <dbReference type="NCBI Taxonomy" id="687388"/>
    <lineage>
        <taxon>Bacteria</taxon>
        <taxon>Bacillati</taxon>
        <taxon>Actinomycetota</taxon>
        <taxon>Actinomycetes</taxon>
        <taxon>Pseudonocardiales</taxon>
        <taxon>Pseudonocardiaceae</taxon>
        <taxon>Saccharomonospora</taxon>
    </lineage>
</organism>
<dbReference type="AlphaFoldDB" id="A0A1V8ZYD8"/>
<dbReference type="EMBL" id="MWIH01000008">
    <property type="protein sequence ID" value="OQO89811.1"/>
    <property type="molecule type" value="Genomic_DNA"/>
</dbReference>
<keyword evidence="2" id="KW-1185">Reference proteome</keyword>
<dbReference type="OrthoDB" id="3625451at2"/>
<name>A0A1V8ZYD8_SACPI</name>
<dbReference type="Proteomes" id="UP000192591">
    <property type="component" value="Unassembled WGS sequence"/>
</dbReference>
<dbReference type="STRING" id="1962155.B1813_18305"/>
<accession>A0A1V8ZYD8</accession>
<evidence type="ECO:0008006" key="3">
    <source>
        <dbReference type="Google" id="ProtNLM"/>
    </source>
</evidence>
<proteinExistence type="predicted"/>
<comment type="caution">
    <text evidence="1">The sequence shown here is derived from an EMBL/GenBank/DDBJ whole genome shotgun (WGS) entry which is preliminary data.</text>
</comment>
<reference evidence="1 2" key="1">
    <citation type="submission" date="2017-02" db="EMBL/GenBank/DDBJ databases">
        <title>Draft genome of Saccharomonospora sp. 154.</title>
        <authorList>
            <person name="Alonso-Carmona G.S."/>
            <person name="De La Haba R."/>
            <person name="Vera-Gargallo B."/>
            <person name="Sandoval-Trujillo A.H."/>
            <person name="Ramirez-Duran N."/>
            <person name="Ventosa A."/>
        </authorList>
    </citation>
    <scope>NUCLEOTIDE SEQUENCE [LARGE SCALE GENOMIC DNA]</scope>
    <source>
        <strain evidence="1 2">LRS4.154</strain>
    </source>
</reference>